<evidence type="ECO:0000256" key="2">
    <source>
        <dbReference type="ARBA" id="ARBA00023315"/>
    </source>
</evidence>
<evidence type="ECO:0000256" key="3">
    <source>
        <dbReference type="SAM" id="MobiDB-lite"/>
    </source>
</evidence>
<comment type="caution">
    <text evidence="5">The sequence shown here is derived from an EMBL/GenBank/DDBJ whole genome shotgun (WGS) entry which is preliminary data.</text>
</comment>
<protein>
    <submittedName>
        <fullName evidence="5">GNAT family N-acetyltransferase</fullName>
    </submittedName>
</protein>
<dbReference type="InterPro" id="IPR016181">
    <property type="entry name" value="Acyl_CoA_acyltransferase"/>
</dbReference>
<dbReference type="AlphaFoldDB" id="A0A7W2CZD5"/>
<sequence>MSSHLTHIHASDGVSPPLPDVRIREMTDSDCEAVAEIRVRGWQTAYAGLVPQAYLDAMSVEGETVLRRRTLAKTAGAVVNLVAERGGKVVGWACHGPSRDGEATTADAELHALYVHPSQLSTGVGRALIQHCMTRCRASGHAGLRLWALEGNARARRFYERAGLAPDGAREPFEADGVQVPEVRYSTRLA</sequence>
<dbReference type="InterPro" id="IPR050832">
    <property type="entry name" value="Bact_Acetyltransf"/>
</dbReference>
<keyword evidence="2" id="KW-0012">Acyltransferase</keyword>
<feature type="region of interest" description="Disordered" evidence="3">
    <location>
        <begin position="1"/>
        <end position="20"/>
    </location>
</feature>
<evidence type="ECO:0000313" key="6">
    <source>
        <dbReference type="Proteomes" id="UP000586976"/>
    </source>
</evidence>
<gene>
    <name evidence="5" type="ORF">H1V43_11195</name>
</gene>
<keyword evidence="6" id="KW-1185">Reference proteome</keyword>
<dbReference type="PROSITE" id="PS51186">
    <property type="entry name" value="GNAT"/>
    <property type="match status" value="1"/>
</dbReference>
<dbReference type="InterPro" id="IPR000182">
    <property type="entry name" value="GNAT_dom"/>
</dbReference>
<dbReference type="SUPFAM" id="SSF55729">
    <property type="entry name" value="Acyl-CoA N-acyltransferases (Nat)"/>
    <property type="match status" value="1"/>
</dbReference>
<dbReference type="CDD" id="cd04301">
    <property type="entry name" value="NAT_SF"/>
    <property type="match status" value="1"/>
</dbReference>
<keyword evidence="1 5" id="KW-0808">Transferase</keyword>
<evidence type="ECO:0000313" key="5">
    <source>
        <dbReference type="EMBL" id="MBA4861942.1"/>
    </source>
</evidence>
<organism evidence="5 6">
    <name type="scientific">Streptomyces himalayensis subsp. aureolus</name>
    <dbReference type="NCBI Taxonomy" id="2758039"/>
    <lineage>
        <taxon>Bacteria</taxon>
        <taxon>Bacillati</taxon>
        <taxon>Actinomycetota</taxon>
        <taxon>Actinomycetes</taxon>
        <taxon>Kitasatosporales</taxon>
        <taxon>Streptomycetaceae</taxon>
        <taxon>Streptomyces</taxon>
        <taxon>Streptomyces himalayensis</taxon>
    </lineage>
</organism>
<dbReference type="GO" id="GO:0016747">
    <property type="term" value="F:acyltransferase activity, transferring groups other than amino-acyl groups"/>
    <property type="evidence" value="ECO:0007669"/>
    <property type="project" value="InterPro"/>
</dbReference>
<dbReference type="EMBL" id="JACEQY010000009">
    <property type="protein sequence ID" value="MBA4861942.1"/>
    <property type="molecule type" value="Genomic_DNA"/>
</dbReference>
<evidence type="ECO:0000256" key="1">
    <source>
        <dbReference type="ARBA" id="ARBA00022679"/>
    </source>
</evidence>
<dbReference type="PANTHER" id="PTHR43877">
    <property type="entry name" value="AMINOALKYLPHOSPHONATE N-ACETYLTRANSFERASE-RELATED-RELATED"/>
    <property type="match status" value="1"/>
</dbReference>
<reference evidence="5 6" key="1">
    <citation type="submission" date="2020-07" db="EMBL/GenBank/DDBJ databases">
        <title>Streptomyces isolated from Indian soil.</title>
        <authorList>
            <person name="Mandal S."/>
            <person name="Maiti P.K."/>
        </authorList>
    </citation>
    <scope>NUCLEOTIDE SEQUENCE [LARGE SCALE GENOMIC DNA]</scope>
    <source>
        <strain evidence="5 6">PSKA54</strain>
    </source>
</reference>
<dbReference type="Pfam" id="PF00583">
    <property type="entry name" value="Acetyltransf_1"/>
    <property type="match status" value="1"/>
</dbReference>
<feature type="domain" description="N-acetyltransferase" evidence="4">
    <location>
        <begin position="21"/>
        <end position="190"/>
    </location>
</feature>
<dbReference type="PANTHER" id="PTHR43877:SF1">
    <property type="entry name" value="ACETYLTRANSFERASE"/>
    <property type="match status" value="1"/>
</dbReference>
<dbReference type="RefSeq" id="WP_181863849.1">
    <property type="nucleotide sequence ID" value="NZ_JACEQY010000009.1"/>
</dbReference>
<dbReference type="Proteomes" id="UP000586976">
    <property type="component" value="Unassembled WGS sequence"/>
</dbReference>
<accession>A0A7W2CZD5</accession>
<dbReference type="Gene3D" id="3.40.630.30">
    <property type="match status" value="1"/>
</dbReference>
<name>A0A7W2CZD5_9ACTN</name>
<proteinExistence type="predicted"/>
<evidence type="ECO:0000259" key="4">
    <source>
        <dbReference type="PROSITE" id="PS51186"/>
    </source>
</evidence>